<feature type="domain" description="N-acetyltransferase" evidence="3">
    <location>
        <begin position="128"/>
        <end position="279"/>
    </location>
</feature>
<dbReference type="NCBIfam" id="TIGR03827">
    <property type="entry name" value="GNAT_ablB"/>
    <property type="match status" value="1"/>
</dbReference>
<evidence type="ECO:0000256" key="2">
    <source>
        <dbReference type="ARBA" id="ARBA00023315"/>
    </source>
</evidence>
<organism evidence="4 5">
    <name type="scientific">Methanoculleus frigidifontis</name>
    <dbReference type="NCBI Taxonomy" id="2584085"/>
    <lineage>
        <taxon>Archaea</taxon>
        <taxon>Methanobacteriati</taxon>
        <taxon>Methanobacteriota</taxon>
        <taxon>Stenosarchaea group</taxon>
        <taxon>Methanomicrobia</taxon>
        <taxon>Methanomicrobiales</taxon>
        <taxon>Methanomicrobiaceae</taxon>
        <taxon>Methanoculleus</taxon>
    </lineage>
</organism>
<keyword evidence="5" id="KW-1185">Reference proteome</keyword>
<comment type="caution">
    <text evidence="4">The sequence shown here is derived from an EMBL/GenBank/DDBJ whole genome shotgun (WGS) entry which is preliminary data.</text>
</comment>
<dbReference type="PROSITE" id="PS51186">
    <property type="entry name" value="GNAT"/>
    <property type="match status" value="1"/>
</dbReference>
<dbReference type="InterPro" id="IPR016181">
    <property type="entry name" value="Acyl_CoA_acyltransferase"/>
</dbReference>
<sequence length="279" mass="30158">MTTTTDTVTTLGGSTVQHGPLNDRIYLMHLDAGDLPGLPDRLDALAEEKGYGKIFAKVPASAQGLFAARGYVTEACVPRFFQGREDGCFLAKYFDPARRLAEAGLGDVLAAARKKAACDPPADLPEGFSSSPATPADAPAIAGLYREVFATYPFPIHDPAYIARTMEENFRYVCVRSHDRIVAVSSSEMDAEAENVEMTDFATHPAFRGYGFAARLLAVMENAMQDAGMKTAFTICRAASYPVNITFARAGYAYAGTLVKNTNICGSFESMNVWYKPLA</sequence>
<dbReference type="PANTHER" id="PTHR43877">
    <property type="entry name" value="AMINOALKYLPHOSPHONATE N-ACETYLTRANSFERASE-RELATED-RELATED"/>
    <property type="match status" value="1"/>
</dbReference>
<dbReference type="CDD" id="cd04301">
    <property type="entry name" value="NAT_SF"/>
    <property type="match status" value="1"/>
</dbReference>
<gene>
    <name evidence="4" type="primary">ablB</name>
    <name evidence="4" type="ORF">FGU65_14320</name>
</gene>
<dbReference type="Gene3D" id="3.40.630.30">
    <property type="match status" value="1"/>
</dbReference>
<dbReference type="SUPFAM" id="SSF55729">
    <property type="entry name" value="Acyl-CoA N-acyltransferases (Nat)"/>
    <property type="match status" value="1"/>
</dbReference>
<proteinExistence type="predicted"/>
<protein>
    <submittedName>
        <fullName evidence="4">Beta-lysine N-acetyltransferase</fullName>
    </submittedName>
</protein>
<reference evidence="4" key="1">
    <citation type="submission" date="2019-05" db="EMBL/GenBank/DDBJ databases">
        <title>Methanoculleus sp. FWC-SCC1, a methanogenic archaeon isolated from deep marine cold seep.</title>
        <authorList>
            <person name="Chen Y.-W."/>
            <person name="Chen S.-C."/>
            <person name="Teng N.-H."/>
            <person name="Lai M.-C."/>
        </authorList>
    </citation>
    <scope>NUCLEOTIDE SEQUENCE</scope>
    <source>
        <strain evidence="4">FWC-SCC1</strain>
    </source>
</reference>
<dbReference type="Proteomes" id="UP001168338">
    <property type="component" value="Unassembled WGS sequence"/>
</dbReference>
<dbReference type="InterPro" id="IPR022525">
    <property type="entry name" value="GNAT_AblB"/>
</dbReference>
<accession>A0ABT8MDN2</accession>
<evidence type="ECO:0000313" key="5">
    <source>
        <dbReference type="Proteomes" id="UP001168338"/>
    </source>
</evidence>
<keyword evidence="1" id="KW-0808">Transferase</keyword>
<name>A0ABT8MDN2_9EURY</name>
<dbReference type="RefSeq" id="WP_301665248.1">
    <property type="nucleotide sequence ID" value="NZ_VCYH01000013.1"/>
</dbReference>
<evidence type="ECO:0000259" key="3">
    <source>
        <dbReference type="PROSITE" id="PS51186"/>
    </source>
</evidence>
<dbReference type="InterPro" id="IPR050832">
    <property type="entry name" value="Bact_Acetyltransf"/>
</dbReference>
<evidence type="ECO:0000256" key="1">
    <source>
        <dbReference type="ARBA" id="ARBA00022679"/>
    </source>
</evidence>
<dbReference type="EMBL" id="VCYH01000013">
    <property type="protein sequence ID" value="MDN7026042.1"/>
    <property type="molecule type" value="Genomic_DNA"/>
</dbReference>
<keyword evidence="2" id="KW-0012">Acyltransferase</keyword>
<dbReference type="Pfam" id="PF00583">
    <property type="entry name" value="Acetyltransf_1"/>
    <property type="match status" value="1"/>
</dbReference>
<evidence type="ECO:0000313" key="4">
    <source>
        <dbReference type="EMBL" id="MDN7026042.1"/>
    </source>
</evidence>
<dbReference type="InterPro" id="IPR000182">
    <property type="entry name" value="GNAT_dom"/>
</dbReference>